<proteinExistence type="predicted"/>
<dbReference type="Proteomes" id="UP001054837">
    <property type="component" value="Unassembled WGS sequence"/>
</dbReference>
<dbReference type="EMBL" id="BPLQ01000876">
    <property type="protein sequence ID" value="GIX75897.1"/>
    <property type="molecule type" value="Genomic_DNA"/>
</dbReference>
<organism evidence="1 2">
    <name type="scientific">Caerostris darwini</name>
    <dbReference type="NCBI Taxonomy" id="1538125"/>
    <lineage>
        <taxon>Eukaryota</taxon>
        <taxon>Metazoa</taxon>
        <taxon>Ecdysozoa</taxon>
        <taxon>Arthropoda</taxon>
        <taxon>Chelicerata</taxon>
        <taxon>Arachnida</taxon>
        <taxon>Araneae</taxon>
        <taxon>Araneomorphae</taxon>
        <taxon>Entelegynae</taxon>
        <taxon>Araneoidea</taxon>
        <taxon>Araneidae</taxon>
        <taxon>Caerostris</taxon>
    </lineage>
</organism>
<accession>A0AAV4MX15</accession>
<sequence>MPTELSEPNVLRRLLWYFLSFVSTFAVQDCLSRRGKEDFIEGFIHLLGRKFTLGRRSTESGALNPC</sequence>
<reference evidence="1 2" key="1">
    <citation type="submission" date="2021-06" db="EMBL/GenBank/DDBJ databases">
        <title>Caerostris darwini draft genome.</title>
        <authorList>
            <person name="Kono N."/>
            <person name="Arakawa K."/>
        </authorList>
    </citation>
    <scope>NUCLEOTIDE SEQUENCE [LARGE SCALE GENOMIC DNA]</scope>
</reference>
<gene>
    <name evidence="1" type="ORF">CDAR_474781</name>
</gene>
<dbReference type="AlphaFoldDB" id="A0AAV4MX15"/>
<evidence type="ECO:0000313" key="2">
    <source>
        <dbReference type="Proteomes" id="UP001054837"/>
    </source>
</evidence>
<comment type="caution">
    <text evidence="1">The sequence shown here is derived from an EMBL/GenBank/DDBJ whole genome shotgun (WGS) entry which is preliminary data.</text>
</comment>
<name>A0AAV4MX15_9ARAC</name>
<keyword evidence="2" id="KW-1185">Reference proteome</keyword>
<evidence type="ECO:0008006" key="3">
    <source>
        <dbReference type="Google" id="ProtNLM"/>
    </source>
</evidence>
<protein>
    <recommendedName>
        <fullName evidence="3">Secreted protein</fullName>
    </recommendedName>
</protein>
<evidence type="ECO:0000313" key="1">
    <source>
        <dbReference type="EMBL" id="GIX75897.1"/>
    </source>
</evidence>